<keyword evidence="1" id="KW-0805">Transcription regulation</keyword>
<evidence type="ECO:0000313" key="6">
    <source>
        <dbReference type="EMBL" id="QPI36037.1"/>
    </source>
</evidence>
<evidence type="ECO:0000313" key="8">
    <source>
        <dbReference type="Proteomes" id="UP000663583"/>
    </source>
</evidence>
<dbReference type="PANTHER" id="PTHR46796:SF6">
    <property type="entry name" value="ARAC SUBFAMILY"/>
    <property type="match status" value="1"/>
</dbReference>
<dbReference type="InterPro" id="IPR050204">
    <property type="entry name" value="AraC_XylS_family_regulators"/>
</dbReference>
<dbReference type="Pfam" id="PF14525">
    <property type="entry name" value="AraC_binding_2"/>
    <property type="match status" value="1"/>
</dbReference>
<evidence type="ECO:0000256" key="2">
    <source>
        <dbReference type="ARBA" id="ARBA00023125"/>
    </source>
</evidence>
<dbReference type="SMART" id="SM00342">
    <property type="entry name" value="HTH_ARAC"/>
    <property type="match status" value="1"/>
</dbReference>
<dbReference type="PROSITE" id="PS01124">
    <property type="entry name" value="HTH_ARAC_FAMILY_2"/>
    <property type="match status" value="1"/>
</dbReference>
<reference evidence="5" key="2">
    <citation type="submission" date="2020-02" db="EMBL/GenBank/DDBJ databases">
        <authorList>
            <person name="Matsumoto Y."/>
            <person name="Kinjo T."/>
            <person name="Motooka D."/>
            <person name="Nabeya D."/>
            <person name="Jung N."/>
            <person name="Uechi K."/>
            <person name="Horii T."/>
            <person name="Iida T."/>
            <person name="Fujita J."/>
            <person name="Nakamura S."/>
        </authorList>
    </citation>
    <scope>NUCLEOTIDE SEQUENCE</scope>
    <source>
        <strain evidence="5">JCM 13573</strain>
    </source>
</reference>
<evidence type="ECO:0000256" key="3">
    <source>
        <dbReference type="ARBA" id="ARBA00023163"/>
    </source>
</evidence>
<evidence type="ECO:0000256" key="1">
    <source>
        <dbReference type="ARBA" id="ARBA00023015"/>
    </source>
</evidence>
<dbReference type="KEGG" id="mku:I2456_15780"/>
<dbReference type="GO" id="GO:0003700">
    <property type="term" value="F:DNA-binding transcription factor activity"/>
    <property type="evidence" value="ECO:0007669"/>
    <property type="project" value="InterPro"/>
</dbReference>
<feature type="domain" description="HTH araC/xylS-type" evidence="4">
    <location>
        <begin position="192"/>
        <end position="291"/>
    </location>
</feature>
<dbReference type="GO" id="GO:0043565">
    <property type="term" value="F:sequence-specific DNA binding"/>
    <property type="evidence" value="ECO:0007669"/>
    <property type="project" value="InterPro"/>
</dbReference>
<sequence length="303" mass="32491">MQAKPLTFTSYREVISRTLVPLVAAPLGDAPFWAELDGAGCGELQITTVRSTAQRVRRTSALIDDAVGGYAMATIHVAGQCRVEQDGRSAQLTPGAIVFCDSTRPFDFSFDGSFEQVIVQVRRDAVPQRALKRASGLPLGGEDGRAAAVGAFFRALAGSDCSAFATHALGLISSTVAIAAGAQTAPDELDRERVLLHLRRAFRDPALDADAVARSCHLSRRTLFRLFRDSPRSLADELREIRVAEAQRLLRIHPGRSVADIAAASGFGGETQLRRAFRAVAGTTPGRYRSETIGSSTPKSSRP</sequence>
<accession>A0AAX1J5X9</accession>
<dbReference type="Proteomes" id="UP000465306">
    <property type="component" value="Unassembled WGS sequence"/>
</dbReference>
<protein>
    <submittedName>
        <fullName evidence="5 6">Transcriptional regulator</fullName>
    </submittedName>
</protein>
<dbReference type="EMBL" id="BLKU01000005">
    <property type="protein sequence ID" value="GFG68125.1"/>
    <property type="molecule type" value="Genomic_DNA"/>
</dbReference>
<organism evidence="6 8">
    <name type="scientific">Mycobacterium kubicae</name>
    <dbReference type="NCBI Taxonomy" id="120959"/>
    <lineage>
        <taxon>Bacteria</taxon>
        <taxon>Bacillati</taxon>
        <taxon>Actinomycetota</taxon>
        <taxon>Actinomycetes</taxon>
        <taxon>Mycobacteriales</taxon>
        <taxon>Mycobacteriaceae</taxon>
        <taxon>Mycobacterium</taxon>
        <taxon>Mycobacterium simiae complex</taxon>
    </lineage>
</organism>
<dbReference type="SUPFAM" id="SSF46689">
    <property type="entry name" value="Homeodomain-like"/>
    <property type="match status" value="1"/>
</dbReference>
<dbReference type="Proteomes" id="UP000663583">
    <property type="component" value="Chromosome"/>
</dbReference>
<dbReference type="RefSeq" id="WP_085074537.1">
    <property type="nucleotide sequence ID" value="NZ_BLKU01000005.1"/>
</dbReference>
<dbReference type="PROSITE" id="PS00041">
    <property type="entry name" value="HTH_ARAC_FAMILY_1"/>
    <property type="match status" value="1"/>
</dbReference>
<evidence type="ECO:0000313" key="7">
    <source>
        <dbReference type="Proteomes" id="UP000465306"/>
    </source>
</evidence>
<keyword evidence="7" id="KW-1185">Reference proteome</keyword>
<dbReference type="AlphaFoldDB" id="A0AAX1J5X9"/>
<reference evidence="5 7" key="1">
    <citation type="journal article" date="2019" name="Emerg. Microbes Infect.">
        <title>Comprehensive subspecies identification of 175 nontuberculous mycobacteria species based on 7547 genomic profiles.</title>
        <authorList>
            <person name="Matsumoto Y."/>
            <person name="Kinjo T."/>
            <person name="Motooka D."/>
            <person name="Nabeya D."/>
            <person name="Jung N."/>
            <person name="Uechi K."/>
            <person name="Horii T."/>
            <person name="Iida T."/>
            <person name="Fujita J."/>
            <person name="Nakamura S."/>
        </authorList>
    </citation>
    <scope>NUCLEOTIDE SEQUENCE [LARGE SCALE GENOMIC DNA]</scope>
    <source>
        <strain evidence="5 7">JCM 13573</strain>
    </source>
</reference>
<gene>
    <name evidence="6" type="ORF">I2456_15780</name>
    <name evidence="5" type="ORF">MKUB_56150</name>
</gene>
<dbReference type="Pfam" id="PF12833">
    <property type="entry name" value="HTH_18"/>
    <property type="match status" value="1"/>
</dbReference>
<dbReference type="EMBL" id="CP065047">
    <property type="protein sequence ID" value="QPI36037.1"/>
    <property type="molecule type" value="Genomic_DNA"/>
</dbReference>
<keyword evidence="3" id="KW-0804">Transcription</keyword>
<reference evidence="6" key="3">
    <citation type="submission" date="2020-11" db="EMBL/GenBank/DDBJ databases">
        <title>Intraspecies plasmid and genomic variation of Mycobacterium kubicae revealed by the complete genome sequences of two clinical isolates.</title>
        <authorList>
            <person name="Hendrix J.R."/>
            <person name="Epperson L.E."/>
            <person name="Honda J.R."/>
            <person name="Strong M."/>
        </authorList>
    </citation>
    <scope>NUCLEOTIDE SEQUENCE</scope>
    <source>
        <strain evidence="6">JCM 13573</strain>
    </source>
</reference>
<dbReference type="InterPro" id="IPR009057">
    <property type="entry name" value="Homeodomain-like_sf"/>
</dbReference>
<dbReference type="PANTHER" id="PTHR46796">
    <property type="entry name" value="HTH-TYPE TRANSCRIPTIONAL ACTIVATOR RHAS-RELATED"/>
    <property type="match status" value="1"/>
</dbReference>
<evidence type="ECO:0000259" key="4">
    <source>
        <dbReference type="PROSITE" id="PS01124"/>
    </source>
</evidence>
<dbReference type="Gene3D" id="1.10.10.60">
    <property type="entry name" value="Homeodomain-like"/>
    <property type="match status" value="1"/>
</dbReference>
<keyword evidence="2" id="KW-0238">DNA-binding</keyword>
<dbReference type="InterPro" id="IPR035418">
    <property type="entry name" value="AraC-bd_2"/>
</dbReference>
<proteinExistence type="predicted"/>
<evidence type="ECO:0000313" key="5">
    <source>
        <dbReference type="EMBL" id="GFG68125.1"/>
    </source>
</evidence>
<name>A0AAX1J5X9_9MYCO</name>
<dbReference type="InterPro" id="IPR018060">
    <property type="entry name" value="HTH_AraC"/>
</dbReference>
<dbReference type="InterPro" id="IPR018062">
    <property type="entry name" value="HTH_AraC-typ_CS"/>
</dbReference>